<accession>A0A0D3ETX8</accession>
<evidence type="ECO:0000313" key="1">
    <source>
        <dbReference type="EnsemblPlants" id="OBART01G30600.1"/>
    </source>
</evidence>
<dbReference type="Pfam" id="PF00311">
    <property type="entry name" value="PEPcase"/>
    <property type="match status" value="1"/>
</dbReference>
<dbReference type="PANTHER" id="PTHR30523:SF6">
    <property type="entry name" value="PHOSPHOENOLPYRUVATE CARBOXYLASE"/>
    <property type="match status" value="1"/>
</dbReference>
<dbReference type="AlphaFoldDB" id="A0A0D3ETX8"/>
<evidence type="ECO:0008006" key="3">
    <source>
        <dbReference type="Google" id="ProtNLM"/>
    </source>
</evidence>
<name>A0A0D3ETX8_9ORYZ</name>
<dbReference type="GO" id="GO:0008964">
    <property type="term" value="F:phosphoenolpyruvate carboxylase activity"/>
    <property type="evidence" value="ECO:0007669"/>
    <property type="project" value="InterPro"/>
</dbReference>
<dbReference type="Proteomes" id="UP000026960">
    <property type="component" value="Chromosome 1"/>
</dbReference>
<dbReference type="GO" id="GO:0015977">
    <property type="term" value="P:carbon fixation"/>
    <property type="evidence" value="ECO:0007669"/>
    <property type="project" value="InterPro"/>
</dbReference>
<dbReference type="SUPFAM" id="SSF51621">
    <property type="entry name" value="Phosphoenolpyruvate/pyruvate domain"/>
    <property type="match status" value="1"/>
</dbReference>
<dbReference type="GO" id="GO:0006099">
    <property type="term" value="P:tricarboxylic acid cycle"/>
    <property type="evidence" value="ECO:0007669"/>
    <property type="project" value="InterPro"/>
</dbReference>
<dbReference type="eggNOG" id="ENOG502QPVS">
    <property type="taxonomic scope" value="Eukaryota"/>
</dbReference>
<dbReference type="EnsemblPlants" id="OBART01G30600.1">
    <property type="protein sequence ID" value="OBART01G30600.1"/>
    <property type="gene ID" value="OBART01G30600"/>
</dbReference>
<protein>
    <recommendedName>
        <fullName evidence="3">Phosphoenolpyruvate carboxylase</fullName>
    </recommendedName>
</protein>
<evidence type="ECO:0000313" key="2">
    <source>
        <dbReference type="Proteomes" id="UP000026960"/>
    </source>
</evidence>
<dbReference type="GO" id="GO:0005829">
    <property type="term" value="C:cytosol"/>
    <property type="evidence" value="ECO:0007669"/>
    <property type="project" value="TreeGrafter"/>
</dbReference>
<reference evidence="1" key="1">
    <citation type="journal article" date="2009" name="Rice">
        <title>De Novo Next Generation Sequencing of Plant Genomes.</title>
        <authorList>
            <person name="Rounsley S."/>
            <person name="Marri P.R."/>
            <person name="Yu Y."/>
            <person name="He R."/>
            <person name="Sisneros N."/>
            <person name="Goicoechea J.L."/>
            <person name="Lee S.J."/>
            <person name="Angelova A."/>
            <person name="Kudrna D."/>
            <person name="Luo M."/>
            <person name="Affourtit J."/>
            <person name="Desany B."/>
            <person name="Knight J."/>
            <person name="Niazi F."/>
            <person name="Egholm M."/>
            <person name="Wing R.A."/>
        </authorList>
    </citation>
    <scope>NUCLEOTIDE SEQUENCE [LARGE SCALE GENOMIC DNA]</scope>
    <source>
        <strain evidence="1">cv. IRGC 105608</strain>
    </source>
</reference>
<dbReference type="PANTHER" id="PTHR30523">
    <property type="entry name" value="PHOSPHOENOLPYRUVATE CARBOXYLASE"/>
    <property type="match status" value="1"/>
</dbReference>
<organism evidence="1">
    <name type="scientific">Oryza barthii</name>
    <dbReference type="NCBI Taxonomy" id="65489"/>
    <lineage>
        <taxon>Eukaryota</taxon>
        <taxon>Viridiplantae</taxon>
        <taxon>Streptophyta</taxon>
        <taxon>Embryophyta</taxon>
        <taxon>Tracheophyta</taxon>
        <taxon>Spermatophyta</taxon>
        <taxon>Magnoliopsida</taxon>
        <taxon>Liliopsida</taxon>
        <taxon>Poales</taxon>
        <taxon>Poaceae</taxon>
        <taxon>BOP clade</taxon>
        <taxon>Oryzoideae</taxon>
        <taxon>Oryzeae</taxon>
        <taxon>Oryzinae</taxon>
        <taxon>Oryza</taxon>
    </lineage>
</organism>
<dbReference type="PaxDb" id="65489-OBART01G30600.1"/>
<dbReference type="InterPro" id="IPR015813">
    <property type="entry name" value="Pyrv/PenolPyrv_kinase-like_dom"/>
</dbReference>
<dbReference type="HOGENOM" id="CLU_108226_0_0_1"/>
<reference evidence="1" key="2">
    <citation type="submission" date="2015-03" db="UniProtKB">
        <authorList>
            <consortium name="EnsemblPlants"/>
        </authorList>
    </citation>
    <scope>IDENTIFICATION</scope>
</reference>
<keyword evidence="2" id="KW-1185">Reference proteome</keyword>
<dbReference type="STRING" id="65489.A0A0D3ETX8"/>
<dbReference type="Gramene" id="OBART01G30600.1">
    <property type="protein sequence ID" value="OBART01G30600.1"/>
    <property type="gene ID" value="OBART01G30600"/>
</dbReference>
<proteinExistence type="predicted"/>
<sequence>MVFPLPAYPGAQRNQVLVARTADAAHRRRARLGVLAAALKEEAQLDAAAALRQLGLVDGAVAGLVDHLPMESEARTTAAAITAMMMAATAEEVRGDSRCRQQGPPPAAAISWVFAWTQTRLVLPAWLGVGRGLQDACDKGHTDELRAMYKEWPFFQSTVDLIEMVWPRRTRPWRSTTTTCWCTTPGAGAGGELRQELARTENCVLAVEVLRHHDNRKLRDALLITINGIAAGIRNTG</sequence>
<dbReference type="InterPro" id="IPR021135">
    <property type="entry name" value="PEP_COase"/>
</dbReference>